<accession>A0A7X1CR48</accession>
<dbReference type="AlphaFoldDB" id="A0A7X1CR48"/>
<dbReference type="EMBL" id="JAARWN010000022">
    <property type="protein sequence ID" value="MBC1937718.1"/>
    <property type="molecule type" value="Genomic_DNA"/>
</dbReference>
<evidence type="ECO:0000313" key="1">
    <source>
        <dbReference type="EMBL" id="MBC1937718.1"/>
    </source>
</evidence>
<feature type="non-terminal residue" evidence="1">
    <location>
        <position position="282"/>
    </location>
</feature>
<dbReference type="Proteomes" id="UP000535908">
    <property type="component" value="Unassembled WGS sequence"/>
</dbReference>
<gene>
    <name evidence="1" type="ORF">HCA69_15220</name>
</gene>
<organism evidence="1 2">
    <name type="scientific">Listeria grandensis</name>
    <dbReference type="NCBI Taxonomy" id="1494963"/>
    <lineage>
        <taxon>Bacteria</taxon>
        <taxon>Bacillati</taxon>
        <taxon>Bacillota</taxon>
        <taxon>Bacilli</taxon>
        <taxon>Bacillales</taxon>
        <taxon>Listeriaceae</taxon>
        <taxon>Listeria</taxon>
    </lineage>
</organism>
<dbReference type="RefSeq" id="WP_185527671.1">
    <property type="nucleotide sequence ID" value="NZ_JAARWN010000022.1"/>
</dbReference>
<comment type="caution">
    <text evidence="1">The sequence shown here is derived from an EMBL/GenBank/DDBJ whole genome shotgun (WGS) entry which is preliminary data.</text>
</comment>
<evidence type="ECO:0008006" key="3">
    <source>
        <dbReference type="Google" id="ProtNLM"/>
    </source>
</evidence>
<proteinExistence type="predicted"/>
<evidence type="ECO:0000313" key="2">
    <source>
        <dbReference type="Proteomes" id="UP000535908"/>
    </source>
</evidence>
<name>A0A7X1CR48_9LIST</name>
<protein>
    <recommendedName>
        <fullName evidence="3">Bacterial Ig domain-containing protein</fullName>
    </recommendedName>
</protein>
<sequence length="282" mass="30418">MKTIIAVTLTMGAVLGILWGIMNHHSPHVSAQTNINDPLIITQTNGSVEGFAIPQAEVIFSDEQGNTTSTIADKTGKFSVNVSEKLPNHNGTIGIQQKINGLTGPIHTFQIGWIMRILNCSATEIVVRGKINTDIQIRLKNGSILSQGKTDNEGHYTGNIANVPAGSELTIIQMYGGIAFHKMYTLPPVPPKFTVTESTLAGIKGIGVPRGLMCVSQTSFGHFNFADGTFFLDFPLLNGVRPPLGSKIYLYQKKDDRSGPVQEVLVGWSQRVAPMTEASSSL</sequence>
<reference evidence="1 2" key="1">
    <citation type="submission" date="2020-03" db="EMBL/GenBank/DDBJ databases">
        <title>Soil Listeria distribution.</title>
        <authorList>
            <person name="Liao J."/>
            <person name="Wiedmann M."/>
        </authorList>
    </citation>
    <scope>NUCLEOTIDE SEQUENCE [LARGE SCALE GENOMIC DNA]</scope>
    <source>
        <strain evidence="1 2">FSL L7-0741</strain>
    </source>
</reference>